<reference evidence="1" key="1">
    <citation type="journal article" date="2014" name="Front. Microbiol.">
        <title>High frequency of phylogenetically diverse reductive dehalogenase-homologous genes in deep subseafloor sedimentary metagenomes.</title>
        <authorList>
            <person name="Kawai M."/>
            <person name="Futagami T."/>
            <person name="Toyoda A."/>
            <person name="Takaki Y."/>
            <person name="Nishi S."/>
            <person name="Hori S."/>
            <person name="Arai W."/>
            <person name="Tsubouchi T."/>
            <person name="Morono Y."/>
            <person name="Uchiyama I."/>
            <person name="Ito T."/>
            <person name="Fujiyama A."/>
            <person name="Inagaki F."/>
            <person name="Takami H."/>
        </authorList>
    </citation>
    <scope>NUCLEOTIDE SEQUENCE</scope>
    <source>
        <strain evidence="1">Expedition CK06-06</strain>
    </source>
</reference>
<gene>
    <name evidence="1" type="ORF">S12H4_42008</name>
</gene>
<comment type="caution">
    <text evidence="1">The sequence shown here is derived from an EMBL/GenBank/DDBJ whole genome shotgun (WGS) entry which is preliminary data.</text>
</comment>
<proteinExistence type="predicted"/>
<protein>
    <submittedName>
        <fullName evidence="1">Uncharacterized protein</fullName>
    </submittedName>
</protein>
<dbReference type="AlphaFoldDB" id="X1U0K6"/>
<feature type="non-terminal residue" evidence="1">
    <location>
        <position position="78"/>
    </location>
</feature>
<organism evidence="1">
    <name type="scientific">marine sediment metagenome</name>
    <dbReference type="NCBI Taxonomy" id="412755"/>
    <lineage>
        <taxon>unclassified sequences</taxon>
        <taxon>metagenomes</taxon>
        <taxon>ecological metagenomes</taxon>
    </lineage>
</organism>
<evidence type="ECO:0000313" key="1">
    <source>
        <dbReference type="EMBL" id="GAJ11019.1"/>
    </source>
</evidence>
<accession>X1U0K6</accession>
<dbReference type="EMBL" id="BARW01025659">
    <property type="protein sequence ID" value="GAJ11019.1"/>
    <property type="molecule type" value="Genomic_DNA"/>
</dbReference>
<sequence length="78" mass="8279">MSSDIDVLKLELRPFIKRGFATGPGNVAGTTLADGTLVEAATFWDDCWVLLRTGDYAGALRRVTASVPGTLTLDHTVG</sequence>
<name>X1U0K6_9ZZZZ</name>